<protein>
    <recommendedName>
        <fullName evidence="2">Inducible T-cell costimulator</fullName>
    </recommendedName>
</protein>
<keyword evidence="7 12" id="KW-0472">Membrane</keyword>
<dbReference type="InterPro" id="IPR039943">
    <property type="entry name" value="ICOS"/>
</dbReference>
<dbReference type="Gene3D" id="2.60.40.10">
    <property type="entry name" value="Immunoglobulins"/>
    <property type="match status" value="1"/>
</dbReference>
<name>A0AA35NVD9_9SAUR</name>
<dbReference type="GO" id="GO:0005886">
    <property type="term" value="C:plasma membrane"/>
    <property type="evidence" value="ECO:0007669"/>
    <property type="project" value="UniProtKB-SubCell"/>
</dbReference>
<keyword evidence="16" id="KW-1185">Reference proteome</keyword>
<feature type="domain" description="Immunoglobulin V-set" evidence="14">
    <location>
        <begin position="53"/>
        <end position="143"/>
    </location>
</feature>
<keyword evidence="4 12" id="KW-0812">Transmembrane</keyword>
<evidence type="ECO:0000256" key="7">
    <source>
        <dbReference type="ARBA" id="ARBA00023136"/>
    </source>
</evidence>
<evidence type="ECO:0000256" key="8">
    <source>
        <dbReference type="ARBA" id="ARBA00023157"/>
    </source>
</evidence>
<evidence type="ECO:0000313" key="16">
    <source>
        <dbReference type="Proteomes" id="UP001178461"/>
    </source>
</evidence>
<comment type="subunit">
    <text evidence="11">Homodimer; disulfide-linked. Interacts with ICOSLG. Interacts with PIK3R1. Interacts with TBK1; this interaction is critical for the maturation of T follicular regulatory cells.</text>
</comment>
<reference evidence="15" key="1">
    <citation type="submission" date="2022-12" db="EMBL/GenBank/DDBJ databases">
        <authorList>
            <person name="Alioto T."/>
            <person name="Alioto T."/>
            <person name="Gomez Garrido J."/>
        </authorList>
    </citation>
    <scope>NUCLEOTIDE SEQUENCE</scope>
</reference>
<dbReference type="Pfam" id="PF15910">
    <property type="entry name" value="V-set_2"/>
    <property type="match status" value="1"/>
</dbReference>
<keyword evidence="5 13" id="KW-0732">Signal</keyword>
<feature type="chain" id="PRO_5041361113" description="Inducible T-cell costimulator" evidence="13">
    <location>
        <begin position="21"/>
        <end position="215"/>
    </location>
</feature>
<evidence type="ECO:0000313" key="15">
    <source>
        <dbReference type="EMBL" id="CAI5761917.1"/>
    </source>
</evidence>
<dbReference type="GO" id="GO:0002517">
    <property type="term" value="P:T cell tolerance induction"/>
    <property type="evidence" value="ECO:0007669"/>
    <property type="project" value="TreeGrafter"/>
</dbReference>
<evidence type="ECO:0000256" key="13">
    <source>
        <dbReference type="SAM" id="SignalP"/>
    </source>
</evidence>
<feature type="signal peptide" evidence="13">
    <location>
        <begin position="1"/>
        <end position="20"/>
    </location>
</feature>
<sequence>MKLYIVTICLFCFCFEPLHGGDSCSSFASSRASLKGNLTASSDEFPRENFTFDCPLPHSADIFHIKLFRGQHKEKVCDLYIEKGKPRIKGSDICNPVHSGDKVSFVLRDLKSKHSDTYISCLEIYAPVPHCCETIEKHLYIQEDAEDSKVSEDSEVSCLFSESASWILIGLTVFSVVACIFCFTACCLRNVVCRHVTSSHDYNNEYMSMAAVKPI</sequence>
<gene>
    <name evidence="15" type="ORF">PODLI_1B022833</name>
</gene>
<keyword evidence="3" id="KW-1003">Cell membrane</keyword>
<evidence type="ECO:0000256" key="6">
    <source>
        <dbReference type="ARBA" id="ARBA00022989"/>
    </source>
</evidence>
<keyword evidence="8" id="KW-1015">Disulfide bond</keyword>
<comment type="subcellular location">
    <subcellularLocation>
        <location evidence="1">Cell membrane</location>
        <topology evidence="1">Single-pass type I membrane protein</topology>
    </subcellularLocation>
</comment>
<accession>A0AA35NVD9</accession>
<keyword evidence="9" id="KW-0325">Glycoprotein</keyword>
<dbReference type="AlphaFoldDB" id="A0AA35NVD9"/>
<evidence type="ECO:0000256" key="4">
    <source>
        <dbReference type="ARBA" id="ARBA00022692"/>
    </source>
</evidence>
<evidence type="ECO:0000256" key="5">
    <source>
        <dbReference type="ARBA" id="ARBA00022729"/>
    </source>
</evidence>
<evidence type="ECO:0000256" key="10">
    <source>
        <dbReference type="ARBA" id="ARBA00023319"/>
    </source>
</evidence>
<dbReference type="InterPro" id="IPR013783">
    <property type="entry name" value="Ig-like_fold"/>
</dbReference>
<dbReference type="GO" id="GO:0098609">
    <property type="term" value="P:cell-cell adhesion"/>
    <property type="evidence" value="ECO:0007669"/>
    <property type="project" value="TreeGrafter"/>
</dbReference>
<keyword evidence="10" id="KW-0393">Immunoglobulin domain</keyword>
<organism evidence="15 16">
    <name type="scientific">Podarcis lilfordi</name>
    <name type="common">Lilford's wall lizard</name>
    <dbReference type="NCBI Taxonomy" id="74358"/>
    <lineage>
        <taxon>Eukaryota</taxon>
        <taxon>Metazoa</taxon>
        <taxon>Chordata</taxon>
        <taxon>Craniata</taxon>
        <taxon>Vertebrata</taxon>
        <taxon>Euteleostomi</taxon>
        <taxon>Lepidosauria</taxon>
        <taxon>Squamata</taxon>
        <taxon>Bifurcata</taxon>
        <taxon>Unidentata</taxon>
        <taxon>Episquamata</taxon>
        <taxon>Laterata</taxon>
        <taxon>Lacertibaenia</taxon>
        <taxon>Lacertidae</taxon>
        <taxon>Podarcis</taxon>
    </lineage>
</organism>
<dbReference type="PANTHER" id="PTHR20904:SF0">
    <property type="entry name" value="INDUCIBLE T-CELL COSTIMULATOR"/>
    <property type="match status" value="1"/>
</dbReference>
<evidence type="ECO:0000256" key="9">
    <source>
        <dbReference type="ARBA" id="ARBA00023180"/>
    </source>
</evidence>
<evidence type="ECO:0000256" key="12">
    <source>
        <dbReference type="SAM" id="Phobius"/>
    </source>
</evidence>
<dbReference type="PANTHER" id="PTHR20904">
    <property type="entry name" value="INDUCIBLE T-CELL COSTIMULATOR ICOS"/>
    <property type="match status" value="1"/>
</dbReference>
<evidence type="ECO:0000256" key="2">
    <source>
        <dbReference type="ARBA" id="ARBA00019739"/>
    </source>
</evidence>
<evidence type="ECO:0000256" key="1">
    <source>
        <dbReference type="ARBA" id="ARBA00004251"/>
    </source>
</evidence>
<dbReference type="InterPro" id="IPR013106">
    <property type="entry name" value="Ig_V-set"/>
</dbReference>
<evidence type="ECO:0000256" key="3">
    <source>
        <dbReference type="ARBA" id="ARBA00022475"/>
    </source>
</evidence>
<dbReference type="EMBL" id="OX395126">
    <property type="protein sequence ID" value="CAI5761917.1"/>
    <property type="molecule type" value="Genomic_DNA"/>
</dbReference>
<keyword evidence="6 12" id="KW-1133">Transmembrane helix</keyword>
<dbReference type="GO" id="GO:0031295">
    <property type="term" value="P:T cell costimulation"/>
    <property type="evidence" value="ECO:0007669"/>
    <property type="project" value="InterPro"/>
</dbReference>
<evidence type="ECO:0000256" key="11">
    <source>
        <dbReference type="ARBA" id="ARBA00049688"/>
    </source>
</evidence>
<proteinExistence type="predicted"/>
<evidence type="ECO:0000259" key="14">
    <source>
        <dbReference type="Pfam" id="PF15910"/>
    </source>
</evidence>
<feature type="transmembrane region" description="Helical" evidence="12">
    <location>
        <begin position="166"/>
        <end position="188"/>
    </location>
</feature>
<dbReference type="Proteomes" id="UP001178461">
    <property type="component" value="Chromosome 1"/>
</dbReference>